<comment type="caution">
    <text evidence="1">The sequence shown here is derived from an EMBL/GenBank/DDBJ whole genome shotgun (WGS) entry which is preliminary data.</text>
</comment>
<evidence type="ECO:0000313" key="1">
    <source>
        <dbReference type="EMBL" id="MBB3938003.1"/>
    </source>
</evidence>
<gene>
    <name evidence="1" type="ORF">GGR05_004173</name>
</gene>
<dbReference type="RefSeq" id="WP_090966055.1">
    <property type="nucleotide sequence ID" value="NZ_FOOA01000024.1"/>
</dbReference>
<dbReference type="AlphaFoldDB" id="A0A7W6BU02"/>
<dbReference type="Gene3D" id="1.20.58.320">
    <property type="entry name" value="TPR-like"/>
    <property type="match status" value="1"/>
</dbReference>
<name>A0A7W6BU02_9HYPH</name>
<dbReference type="OrthoDB" id="7593450at2"/>
<dbReference type="EMBL" id="JACIDO010000015">
    <property type="protein sequence ID" value="MBB3938003.1"/>
    <property type="molecule type" value="Genomic_DNA"/>
</dbReference>
<dbReference type="Proteomes" id="UP000531216">
    <property type="component" value="Unassembled WGS sequence"/>
</dbReference>
<proteinExistence type="predicted"/>
<evidence type="ECO:0000313" key="2">
    <source>
        <dbReference type="Proteomes" id="UP000531216"/>
    </source>
</evidence>
<dbReference type="Gene3D" id="1.25.40.10">
    <property type="entry name" value="Tetratricopeptide repeat domain"/>
    <property type="match status" value="1"/>
</dbReference>
<sequence length="182" mass="20856">MSDYSIDPQTIVDFWRDLGPERWFVKDDELDETITHRFGDVYERAALGDLDDWAEEPNGALALVILLDQFPRNMFRGRPEAFATDEKALRIAKAALARGDQWHVGEDINQFFAMPLMHSENLADQDECVRWMKEIGEENVPFAVEHRDIVARFGRFPHRNAVLGRETSPEETAFLDEGGFAG</sequence>
<keyword evidence="2" id="KW-1185">Reference proteome</keyword>
<dbReference type="Pfam" id="PF06041">
    <property type="entry name" value="DUF924"/>
    <property type="match status" value="1"/>
</dbReference>
<protein>
    <submittedName>
        <fullName evidence="1">Uncharacterized protein (DUF924 family)</fullName>
    </submittedName>
</protein>
<organism evidence="1 2">
    <name type="scientific">Aureimonas phyllosphaerae</name>
    <dbReference type="NCBI Taxonomy" id="1166078"/>
    <lineage>
        <taxon>Bacteria</taxon>
        <taxon>Pseudomonadati</taxon>
        <taxon>Pseudomonadota</taxon>
        <taxon>Alphaproteobacteria</taxon>
        <taxon>Hyphomicrobiales</taxon>
        <taxon>Aurantimonadaceae</taxon>
        <taxon>Aureimonas</taxon>
    </lineage>
</organism>
<dbReference type="InterPro" id="IPR010323">
    <property type="entry name" value="DUF924"/>
</dbReference>
<accession>A0A7W6BU02</accession>
<dbReference type="SUPFAM" id="SSF48452">
    <property type="entry name" value="TPR-like"/>
    <property type="match status" value="1"/>
</dbReference>
<reference evidence="1 2" key="1">
    <citation type="submission" date="2020-08" db="EMBL/GenBank/DDBJ databases">
        <title>Genomic Encyclopedia of Type Strains, Phase IV (KMG-IV): sequencing the most valuable type-strain genomes for metagenomic binning, comparative biology and taxonomic classification.</title>
        <authorList>
            <person name="Goeker M."/>
        </authorList>
    </citation>
    <scope>NUCLEOTIDE SEQUENCE [LARGE SCALE GENOMIC DNA]</scope>
    <source>
        <strain evidence="1 2">DSM 25024</strain>
    </source>
</reference>
<dbReference type="InterPro" id="IPR011990">
    <property type="entry name" value="TPR-like_helical_dom_sf"/>
</dbReference>